<comment type="caution">
    <text evidence="2">The sequence shown here is derived from an EMBL/GenBank/DDBJ whole genome shotgun (WGS) entry which is preliminary data.</text>
</comment>
<proteinExistence type="predicted"/>
<reference evidence="2" key="1">
    <citation type="submission" date="2021-03" db="EMBL/GenBank/DDBJ databases">
        <title>Draft genome sequence of rust myrtle Austropuccinia psidii MF-1, a brazilian biotype.</title>
        <authorList>
            <person name="Quecine M.C."/>
            <person name="Pachon D.M.R."/>
            <person name="Bonatelli M.L."/>
            <person name="Correr F.H."/>
            <person name="Franceschini L.M."/>
            <person name="Leite T.F."/>
            <person name="Margarido G.R.A."/>
            <person name="Almeida C.A."/>
            <person name="Ferrarezi J.A."/>
            <person name="Labate C.A."/>
        </authorList>
    </citation>
    <scope>NUCLEOTIDE SEQUENCE</scope>
    <source>
        <strain evidence="2">MF-1</strain>
    </source>
</reference>
<organism evidence="2 3">
    <name type="scientific">Austropuccinia psidii MF-1</name>
    <dbReference type="NCBI Taxonomy" id="1389203"/>
    <lineage>
        <taxon>Eukaryota</taxon>
        <taxon>Fungi</taxon>
        <taxon>Dikarya</taxon>
        <taxon>Basidiomycota</taxon>
        <taxon>Pucciniomycotina</taxon>
        <taxon>Pucciniomycetes</taxon>
        <taxon>Pucciniales</taxon>
        <taxon>Sphaerophragmiaceae</taxon>
        <taxon>Austropuccinia</taxon>
    </lineage>
</organism>
<gene>
    <name evidence="2" type="ORF">O181_010788</name>
</gene>
<sequence>MVPQGDTLITLPDYTLDKIQPLEENIPVETLEIEDNIKQTEDYQELTQEEEDLLEVLNGLTNQNNNKNKENTTNESSLIQKEKDKNSSFSLLSNNGEKGTKINKITKKFIN</sequence>
<dbReference type="AlphaFoldDB" id="A0A9Q3BU26"/>
<feature type="compositionally biased region" description="Polar residues" evidence="1">
    <location>
        <begin position="87"/>
        <end position="97"/>
    </location>
</feature>
<protein>
    <submittedName>
        <fullName evidence="2">Uncharacterized protein</fullName>
    </submittedName>
</protein>
<evidence type="ECO:0000313" key="3">
    <source>
        <dbReference type="Proteomes" id="UP000765509"/>
    </source>
</evidence>
<name>A0A9Q3BU26_9BASI</name>
<evidence type="ECO:0000256" key="1">
    <source>
        <dbReference type="SAM" id="MobiDB-lite"/>
    </source>
</evidence>
<dbReference type="EMBL" id="AVOT02002652">
    <property type="protein sequence ID" value="MBW0471073.1"/>
    <property type="molecule type" value="Genomic_DNA"/>
</dbReference>
<feature type="region of interest" description="Disordered" evidence="1">
    <location>
        <begin position="60"/>
        <end position="111"/>
    </location>
</feature>
<dbReference type="Proteomes" id="UP000765509">
    <property type="component" value="Unassembled WGS sequence"/>
</dbReference>
<keyword evidence="3" id="KW-1185">Reference proteome</keyword>
<accession>A0A9Q3BU26</accession>
<evidence type="ECO:0000313" key="2">
    <source>
        <dbReference type="EMBL" id="MBW0471073.1"/>
    </source>
</evidence>